<organism evidence="3 4">
    <name type="scientific">Nocardia speluncae</name>
    <dbReference type="NCBI Taxonomy" id="419477"/>
    <lineage>
        <taxon>Bacteria</taxon>
        <taxon>Bacillati</taxon>
        <taxon>Actinomycetota</taxon>
        <taxon>Actinomycetes</taxon>
        <taxon>Mycobacteriales</taxon>
        <taxon>Nocardiaceae</taxon>
        <taxon>Nocardia</taxon>
    </lineage>
</organism>
<evidence type="ECO:0008006" key="5">
    <source>
        <dbReference type="Google" id="ProtNLM"/>
    </source>
</evidence>
<dbReference type="GO" id="GO:0003677">
    <property type="term" value="F:DNA binding"/>
    <property type="evidence" value="ECO:0007669"/>
    <property type="project" value="UniProtKB-KW"/>
</dbReference>
<gene>
    <name evidence="3" type="ORF">HGA13_18005</name>
</gene>
<dbReference type="SUPFAM" id="SSF56349">
    <property type="entry name" value="DNA breaking-rejoining enzymes"/>
    <property type="match status" value="1"/>
</dbReference>
<dbReference type="InterPro" id="IPR011010">
    <property type="entry name" value="DNA_brk_join_enz"/>
</dbReference>
<evidence type="ECO:0000256" key="1">
    <source>
        <dbReference type="ARBA" id="ARBA00023125"/>
    </source>
</evidence>
<name>A0A846XEX6_9NOCA</name>
<reference evidence="3 4" key="1">
    <citation type="submission" date="2020-04" db="EMBL/GenBank/DDBJ databases">
        <title>MicrobeNet Type strains.</title>
        <authorList>
            <person name="Nicholson A.C."/>
        </authorList>
    </citation>
    <scope>NUCLEOTIDE SEQUENCE [LARGE SCALE GENOMIC DNA]</scope>
    <source>
        <strain evidence="3 4">DSM 45078</strain>
    </source>
</reference>
<evidence type="ECO:0000313" key="3">
    <source>
        <dbReference type="EMBL" id="NKY34951.1"/>
    </source>
</evidence>
<dbReference type="Gene3D" id="1.10.150.130">
    <property type="match status" value="1"/>
</dbReference>
<dbReference type="InterPro" id="IPR010998">
    <property type="entry name" value="Integrase_recombinase_N"/>
</dbReference>
<protein>
    <recommendedName>
        <fullName evidence="5">Core-binding (CB) domain-containing protein</fullName>
    </recommendedName>
</protein>
<sequence>MTFEPPEPDVVSADLRIPLDHLGVDSDSLARAAAARLMPTFAEYIGHLESVVPAETLRTYRPYWRRLVHAWPEHRLDTPTPRDLDTLIDHTRRNAETRRNTRAGHAAANHMIDALRCLYRTAIDEGHLTPLTNPAARGRSVRREFRRPRVAGLRQRGPVTP</sequence>
<evidence type="ECO:0000313" key="4">
    <source>
        <dbReference type="Proteomes" id="UP000565715"/>
    </source>
</evidence>
<keyword evidence="4" id="KW-1185">Reference proteome</keyword>
<keyword evidence="1" id="KW-0238">DNA-binding</keyword>
<dbReference type="EMBL" id="JAAXOO010000004">
    <property type="protein sequence ID" value="NKY34951.1"/>
    <property type="molecule type" value="Genomic_DNA"/>
</dbReference>
<comment type="caution">
    <text evidence="3">The sequence shown here is derived from an EMBL/GenBank/DDBJ whole genome shotgun (WGS) entry which is preliminary data.</text>
</comment>
<accession>A0A846XEX6</accession>
<evidence type="ECO:0000256" key="2">
    <source>
        <dbReference type="SAM" id="MobiDB-lite"/>
    </source>
</evidence>
<feature type="region of interest" description="Disordered" evidence="2">
    <location>
        <begin position="137"/>
        <end position="161"/>
    </location>
</feature>
<dbReference type="Proteomes" id="UP000565715">
    <property type="component" value="Unassembled WGS sequence"/>
</dbReference>
<dbReference type="RefSeq" id="WP_068043591.1">
    <property type="nucleotide sequence ID" value="NZ_JAAXOO010000004.1"/>
</dbReference>
<dbReference type="AlphaFoldDB" id="A0A846XEX6"/>
<proteinExistence type="predicted"/>